<dbReference type="HAMAP" id="MF_00356">
    <property type="entry name" value="DNApol_PolC"/>
    <property type="match status" value="1"/>
</dbReference>
<dbReference type="InterPro" id="IPR029460">
    <property type="entry name" value="DNAPol_HHH"/>
</dbReference>
<dbReference type="Gene3D" id="1.20.5.140">
    <property type="match status" value="1"/>
</dbReference>
<keyword evidence="8 11" id="KW-0269">Exonuclease</keyword>
<feature type="region of interest" description="Disordered" evidence="12">
    <location>
        <begin position="303"/>
        <end position="349"/>
    </location>
</feature>
<proteinExistence type="inferred from homology"/>
<evidence type="ECO:0000256" key="6">
    <source>
        <dbReference type="ARBA" id="ARBA00022722"/>
    </source>
</evidence>
<evidence type="ECO:0000313" key="15">
    <source>
        <dbReference type="EMBL" id="GFO94482.1"/>
    </source>
</evidence>
<dbReference type="GO" id="GO:0005737">
    <property type="term" value="C:cytoplasm"/>
    <property type="evidence" value="ECO:0007669"/>
    <property type="project" value="UniProtKB-SubCell"/>
</dbReference>
<sequence>MNNEDRILEQENIDQMYADEMQTQMDYEAQMAEQEMYESQMYADMQQESASYTQADVHDSDWHIADDMEEDAEAEDVVSDGSATAVSDAGNEQAELFMTVFPGVEMTKELAGLFTEVYVTKVTIYDSKNILQVDIRSRHIISRPNIEKAEECIRKFVFGNKRYTVQIREHYTLSTQYNLEAIVKAYQDSILYDIRSFSNVGYRLISRSIGELYCDGDAITIAIEDSKIAHIHAEKIKAYMEEMFQERFDLNVNVAFEYSEADKEKLRRASALVEQQKIDAILNNLRDHGDIIVDGKAVDKDKLGVSKKEDKNKKSEGHKPDEKKAAPASSGGDSGQKNGGEKEKFGRRRRYSDDPEVFIGRDVEGKLLEISSINDGIGEVVIHGQIMSTEERELRNGKIILTGYITDFTDTIGFKMFCSPEDMEVYREEIQKGKFYRMKGLAEFDSYAKEVMICRVLGMKHIQDFRVPRMDTYPEKRVELHMHTKMSEMDSVVDIETIVKRASDWGHPAIAITDHGVVQAFPIANHTKGLRKDFKIIYGVEGYFVDDLKDLVKNSRNQSLDSEYVVFDIETTGLSKKHNKIIEIGAVKVKDGEVVDTFSEFINPGVPIPYQIEQLTSINDDMVKDAPMFDVIVPRFVEFCGDDIVVAHNASFDTGFVRMNAEELGLKFDNTVLDTMTLSHILLPELGKFTLDRVCKELKVVNAHHHRAIDDAEATAKVFFKLLDMLKERDVKTMDDLNVLGSTSPDAIKKDKTYHGIILAKNEIGRVNLYRLISESHLTYFARRPRMPMSLINKYREGLIIGSACEAGELFRAIVDDASDEEIVRLVNWFDYLEIQPLGNNEFMTRDTRNPKTMDDLIGYNKRIVELGEMFNKPVVATCDVHFLDPEDYIYRAIIMKSKGFDDADMQPPLYFRTTEEMLAEFQYLGSDKAKEVVITNTNMIADMIERIEPVRPDKAPPIIENSDQTLTDICYTKAHEIYGPDLPPQVQERLDRELHSIISNGFAVMYIIAQKLVWDSNDHGYLVGSRGSVGSSFVATMAGITEVNPLSAHYICPKCHFVDFDSELVKSYSGMSGCDMPDRDCPNCGTPLIKEGHDIPFETFLGFNGDKEPDIDLNFSGEYQSKAHAYTEVLFGKGKAFKAGTVGGVAEKTAFGYVYNYFKDHSKEELMAEAKASGMDEKSAKKYAEENATVTKRRCEMERLALGCTGVRRTTGQHPGGMIVLPRHEEIYSFTPIQHPANDVTSDIITSHFEYHSIDHNLLKLDILGHDDPTMIRRLEDLTGLDATKIRLDDKDVMELFHSTKSLGITPEDINGIPLGSLGVPEFGTDFAMQMLIDAKPTCFSDLVRIAGLAHGTDVWLGNAQELIKSGKCTISTAICCRDDIMVYLIHMGLDAGLAFNIMEKVRKGIVAKGKCDKWDDWKAEMAAHGVPDWYVWSCQKIKYMFPKAHAAAYVMMAWRIAWFKVNYPLEYYTAFFSIRADDFSYEMMCFGKERVLFHINEISKVDKNKRSAKDEGKLKDLKIVLEMYARGYDFVPIDIYKAKADRFQIIDGKIMPSFASIEGMGEKAAQQLYDAAQKGPFLSKEEINERAKIGKGTIEKMSELGILDGMPETNQLSLFDFM</sequence>
<evidence type="ECO:0000256" key="8">
    <source>
        <dbReference type="ARBA" id="ARBA00022839"/>
    </source>
</evidence>
<dbReference type="Gene3D" id="3.30.1900.20">
    <property type="match status" value="2"/>
</dbReference>
<keyword evidence="5 11" id="KW-0235">DNA replication</keyword>
<dbReference type="FunFam" id="3.30.420.10:FF:000045">
    <property type="entry name" value="3'-5' exonuclease DinG"/>
    <property type="match status" value="1"/>
</dbReference>
<dbReference type="Gene3D" id="1.10.150.870">
    <property type="match status" value="1"/>
</dbReference>
<keyword evidence="6 11" id="KW-0540">Nuclease</keyword>
<feature type="compositionally biased region" description="Basic and acidic residues" evidence="12">
    <location>
        <begin position="303"/>
        <end position="325"/>
    </location>
</feature>
<dbReference type="Pfam" id="PF17657">
    <property type="entry name" value="DNA_pol3_finger"/>
    <property type="match status" value="1"/>
</dbReference>
<dbReference type="InterPro" id="IPR013520">
    <property type="entry name" value="Ribonucl_H"/>
</dbReference>
<feature type="domain" description="Polymerase/histidinol phosphatase N-terminal" evidence="14">
    <location>
        <begin position="478"/>
        <end position="546"/>
    </location>
</feature>
<dbReference type="Gene3D" id="6.10.140.1510">
    <property type="match status" value="1"/>
</dbReference>
<dbReference type="GO" id="GO:0003887">
    <property type="term" value="F:DNA-directed DNA polymerase activity"/>
    <property type="evidence" value="ECO:0007669"/>
    <property type="project" value="UniProtKB-UniRule"/>
</dbReference>
<dbReference type="Gene3D" id="1.10.150.700">
    <property type="entry name" value="PolC, middle finger domain"/>
    <property type="match status" value="1"/>
</dbReference>
<dbReference type="GO" id="GO:0003677">
    <property type="term" value="F:DNA binding"/>
    <property type="evidence" value="ECO:0007669"/>
    <property type="project" value="UniProtKB-UniRule"/>
</dbReference>
<organism evidence="15 16">
    <name type="scientific">Coprococcus eutactus</name>
    <dbReference type="NCBI Taxonomy" id="33043"/>
    <lineage>
        <taxon>Bacteria</taxon>
        <taxon>Bacillati</taxon>
        <taxon>Bacillota</taxon>
        <taxon>Clostridia</taxon>
        <taxon>Lachnospirales</taxon>
        <taxon>Lachnospiraceae</taxon>
        <taxon>Coprococcus</taxon>
    </lineage>
</organism>
<evidence type="ECO:0000313" key="16">
    <source>
        <dbReference type="Proteomes" id="UP000660047"/>
    </source>
</evidence>
<comment type="subcellular location">
    <subcellularLocation>
        <location evidence="11">Cytoplasm</location>
    </subcellularLocation>
</comment>
<evidence type="ECO:0000259" key="14">
    <source>
        <dbReference type="SMART" id="SM00481"/>
    </source>
</evidence>
<evidence type="ECO:0000256" key="7">
    <source>
        <dbReference type="ARBA" id="ARBA00022801"/>
    </source>
</evidence>
<dbReference type="EMBL" id="BLYL01000008">
    <property type="protein sequence ID" value="GFO94482.1"/>
    <property type="molecule type" value="Genomic_DNA"/>
</dbReference>
<dbReference type="InterPro" id="IPR012337">
    <property type="entry name" value="RNaseH-like_sf"/>
</dbReference>
<dbReference type="CDD" id="cd07435">
    <property type="entry name" value="PHP_PolIIIA_POLC"/>
    <property type="match status" value="1"/>
</dbReference>
<evidence type="ECO:0000256" key="1">
    <source>
        <dbReference type="ARBA" id="ARBA00003452"/>
    </source>
</evidence>
<comment type="similarity">
    <text evidence="11">Belongs to the DNA polymerase type-C family. PolC subfamily.</text>
</comment>
<keyword evidence="7 11" id="KW-0378">Hydrolase</keyword>
<dbReference type="PANTHER" id="PTHR32294">
    <property type="entry name" value="DNA POLYMERASE III SUBUNIT ALPHA"/>
    <property type="match status" value="1"/>
</dbReference>
<evidence type="ECO:0000256" key="9">
    <source>
        <dbReference type="ARBA" id="ARBA00022932"/>
    </source>
</evidence>
<reference evidence="15" key="1">
    <citation type="submission" date="2020-06" db="EMBL/GenBank/DDBJ databases">
        <title>Characterization of fructooligosaccharide metabolism and fructooligosaccharide-degrading enzymes in human commensal butyrate producers.</title>
        <authorList>
            <person name="Tanno H."/>
            <person name="Fujii T."/>
            <person name="Hirano K."/>
            <person name="Maeno S."/>
            <person name="Tonozuka T."/>
            <person name="Sakamoto M."/>
            <person name="Ohkuma M."/>
            <person name="Tochio T."/>
            <person name="Endo A."/>
        </authorList>
    </citation>
    <scope>NUCLEOTIDE SEQUENCE</scope>
    <source>
        <strain evidence="15">JCM 31265</strain>
    </source>
</reference>
<keyword evidence="4 11" id="KW-0548">Nucleotidyltransferase</keyword>
<comment type="function">
    <text evidence="1 11">Required for replicative DNA synthesis. This DNA polymerase also exhibits 3' to 5' exonuclease activity.</text>
</comment>
<gene>
    <name evidence="11 15" type="primary">polC</name>
    <name evidence="15" type="ORF">COEU31_15280</name>
</gene>
<dbReference type="InterPro" id="IPR012340">
    <property type="entry name" value="NA-bd_OB-fold"/>
</dbReference>
<dbReference type="InterPro" id="IPR004805">
    <property type="entry name" value="DnaE2/DnaE/PolC"/>
</dbReference>
<dbReference type="Pfam" id="PF14579">
    <property type="entry name" value="HHH_6"/>
    <property type="match status" value="1"/>
</dbReference>
<dbReference type="Gene3D" id="3.20.20.140">
    <property type="entry name" value="Metal-dependent hydrolases"/>
    <property type="match status" value="2"/>
</dbReference>
<dbReference type="Gene3D" id="3.30.420.10">
    <property type="entry name" value="Ribonuclease H-like superfamily/Ribonuclease H"/>
    <property type="match status" value="1"/>
</dbReference>
<evidence type="ECO:0000256" key="12">
    <source>
        <dbReference type="SAM" id="MobiDB-lite"/>
    </source>
</evidence>
<dbReference type="NCBIfam" id="TIGR00573">
    <property type="entry name" value="dnaq"/>
    <property type="match status" value="1"/>
</dbReference>
<dbReference type="InterPro" id="IPR003141">
    <property type="entry name" value="Pol/His_phosphatase_N"/>
</dbReference>
<dbReference type="NCBIfam" id="NF001688">
    <property type="entry name" value="PRK00448.1"/>
    <property type="match status" value="1"/>
</dbReference>
<evidence type="ECO:0000259" key="13">
    <source>
        <dbReference type="SMART" id="SM00479"/>
    </source>
</evidence>
<comment type="catalytic activity">
    <reaction evidence="10 11">
        <text>DNA(n) + a 2'-deoxyribonucleoside 5'-triphosphate = DNA(n+1) + diphosphate</text>
        <dbReference type="Rhea" id="RHEA:22508"/>
        <dbReference type="Rhea" id="RHEA-COMP:17339"/>
        <dbReference type="Rhea" id="RHEA-COMP:17340"/>
        <dbReference type="ChEBI" id="CHEBI:33019"/>
        <dbReference type="ChEBI" id="CHEBI:61560"/>
        <dbReference type="ChEBI" id="CHEBI:173112"/>
        <dbReference type="EC" id="2.7.7.7"/>
    </reaction>
</comment>
<dbReference type="SMART" id="SM00479">
    <property type="entry name" value="EXOIII"/>
    <property type="match status" value="1"/>
</dbReference>
<dbReference type="SMART" id="SM00481">
    <property type="entry name" value="POLIIIAc"/>
    <property type="match status" value="1"/>
</dbReference>
<dbReference type="Pfam" id="PF02811">
    <property type="entry name" value="PHP"/>
    <property type="match status" value="1"/>
</dbReference>
<dbReference type="InterPro" id="IPR006308">
    <property type="entry name" value="Pol_III_a_PolC-type_gram_pos"/>
</dbReference>
<dbReference type="GO" id="GO:0008408">
    <property type="term" value="F:3'-5' exonuclease activity"/>
    <property type="evidence" value="ECO:0007669"/>
    <property type="project" value="UniProtKB-UniRule"/>
</dbReference>
<dbReference type="InterPro" id="IPR011708">
    <property type="entry name" value="DNA_pol3_alpha_NTPase_dom"/>
</dbReference>
<dbReference type="Pfam" id="PF14480">
    <property type="entry name" value="DNA_pol3_a_NI"/>
    <property type="match status" value="1"/>
</dbReference>
<dbReference type="InterPro" id="IPR036397">
    <property type="entry name" value="RNaseH_sf"/>
</dbReference>
<dbReference type="InterPro" id="IPR006054">
    <property type="entry name" value="DnaQ"/>
</dbReference>
<dbReference type="InterPro" id="IPR040982">
    <property type="entry name" value="DNA_pol3_finger"/>
</dbReference>
<dbReference type="CDD" id="cd04484">
    <property type="entry name" value="polC_OBF"/>
    <property type="match status" value="1"/>
</dbReference>
<evidence type="ECO:0000256" key="10">
    <source>
        <dbReference type="ARBA" id="ARBA00049244"/>
    </source>
</evidence>
<dbReference type="InterPro" id="IPR004013">
    <property type="entry name" value="PHP_dom"/>
</dbReference>
<dbReference type="Proteomes" id="UP000660047">
    <property type="component" value="Unassembled WGS sequence"/>
</dbReference>
<protein>
    <recommendedName>
        <fullName evidence="11">DNA polymerase III PolC-type</fullName>
        <shortName evidence="11">PolIII</shortName>
        <ecNumber evidence="11">2.7.7.7</ecNumber>
    </recommendedName>
</protein>
<keyword evidence="2 11" id="KW-0963">Cytoplasm</keyword>
<evidence type="ECO:0000256" key="4">
    <source>
        <dbReference type="ARBA" id="ARBA00022695"/>
    </source>
</evidence>
<name>A0AAI9K4T9_9FIRM</name>
<evidence type="ECO:0000256" key="5">
    <source>
        <dbReference type="ARBA" id="ARBA00022705"/>
    </source>
</evidence>
<dbReference type="InterPro" id="IPR044923">
    <property type="entry name" value="PolC_middle_finger_sf"/>
</dbReference>
<evidence type="ECO:0000256" key="2">
    <source>
        <dbReference type="ARBA" id="ARBA00022490"/>
    </source>
</evidence>
<dbReference type="Pfam" id="PF07733">
    <property type="entry name" value="DNA_pol3_alpha"/>
    <property type="match status" value="1"/>
</dbReference>
<dbReference type="GO" id="GO:0006261">
    <property type="term" value="P:DNA-templated DNA replication"/>
    <property type="evidence" value="ECO:0007669"/>
    <property type="project" value="UniProtKB-UniRule"/>
</dbReference>
<dbReference type="CDD" id="cd06127">
    <property type="entry name" value="DEDDh"/>
    <property type="match status" value="1"/>
</dbReference>
<dbReference type="PANTHER" id="PTHR32294:SF5">
    <property type="entry name" value="DNA POLYMERASE III POLC-TYPE"/>
    <property type="match status" value="1"/>
</dbReference>
<dbReference type="Gene3D" id="2.40.50.140">
    <property type="entry name" value="Nucleic acid-binding proteins"/>
    <property type="match status" value="1"/>
</dbReference>
<keyword evidence="3 11" id="KW-0808">Transferase</keyword>
<evidence type="ECO:0000256" key="11">
    <source>
        <dbReference type="HAMAP-Rule" id="MF_00356"/>
    </source>
</evidence>
<dbReference type="SUPFAM" id="SSF53098">
    <property type="entry name" value="Ribonuclease H-like"/>
    <property type="match status" value="1"/>
</dbReference>
<comment type="caution">
    <text evidence="15">The sequence shown here is derived from an EMBL/GenBank/DDBJ whole genome shotgun (WGS) entry which is preliminary data.</text>
</comment>
<feature type="domain" description="Exonuclease" evidence="13">
    <location>
        <begin position="563"/>
        <end position="728"/>
    </location>
</feature>
<keyword evidence="9 11" id="KW-0239">DNA-directed DNA polymerase</keyword>
<evidence type="ECO:0000256" key="3">
    <source>
        <dbReference type="ARBA" id="ARBA00022679"/>
    </source>
</evidence>
<dbReference type="InterPro" id="IPR028112">
    <property type="entry name" value="DNA_PolC-type_N_I"/>
</dbReference>
<dbReference type="Pfam" id="PF00929">
    <property type="entry name" value="RNase_T"/>
    <property type="match status" value="1"/>
</dbReference>
<accession>A0AAI9K4T9</accession>
<dbReference type="EC" id="2.7.7.7" evidence="11"/>